<dbReference type="RefSeq" id="WP_174410170.1">
    <property type="nucleotide sequence ID" value="NZ_BLVP01000008.1"/>
</dbReference>
<dbReference type="GO" id="GO:0005524">
    <property type="term" value="F:ATP binding"/>
    <property type="evidence" value="ECO:0007669"/>
    <property type="project" value="UniProtKB-KW"/>
</dbReference>
<dbReference type="GO" id="GO:0005886">
    <property type="term" value="C:plasma membrane"/>
    <property type="evidence" value="ECO:0007669"/>
    <property type="project" value="UniProtKB-SubCell"/>
</dbReference>
<feature type="transmembrane region" description="Helical" evidence="17">
    <location>
        <begin position="75"/>
        <end position="98"/>
    </location>
</feature>
<dbReference type="InterPro" id="IPR003594">
    <property type="entry name" value="HATPase_dom"/>
</dbReference>
<evidence type="ECO:0000256" key="9">
    <source>
        <dbReference type="ARBA" id="ARBA00022777"/>
    </source>
</evidence>
<dbReference type="Gene3D" id="3.30.450.20">
    <property type="entry name" value="PAS domain"/>
    <property type="match status" value="4"/>
</dbReference>
<evidence type="ECO:0000259" key="19">
    <source>
        <dbReference type="PROSITE" id="PS50110"/>
    </source>
</evidence>
<dbReference type="SMART" id="SM00387">
    <property type="entry name" value="HATPase_c"/>
    <property type="match status" value="1"/>
</dbReference>
<dbReference type="InterPro" id="IPR036890">
    <property type="entry name" value="HATPase_C_sf"/>
</dbReference>
<dbReference type="InterPro" id="IPR011620">
    <property type="entry name" value="Sig_transdc_His_kinase_LytS_TM"/>
</dbReference>
<dbReference type="SUPFAM" id="SSF47384">
    <property type="entry name" value="Homodimeric domain of signal transducing histidine kinase"/>
    <property type="match status" value="1"/>
</dbReference>
<dbReference type="Gene3D" id="3.40.50.2300">
    <property type="match status" value="1"/>
</dbReference>
<dbReference type="Pfam" id="PF00072">
    <property type="entry name" value="Response_reg"/>
    <property type="match status" value="1"/>
</dbReference>
<keyword evidence="4" id="KW-1003">Cell membrane</keyword>
<feature type="domain" description="PAS" evidence="20">
    <location>
        <begin position="569"/>
        <end position="640"/>
    </location>
</feature>
<feature type="modified residue" description="4-aspartylphosphate" evidence="16">
    <location>
        <position position="1008"/>
    </location>
</feature>
<organism evidence="22 23">
    <name type="scientific">Desulfovibrio psychrotolerans</name>
    <dbReference type="NCBI Taxonomy" id="415242"/>
    <lineage>
        <taxon>Bacteria</taxon>
        <taxon>Pseudomonadati</taxon>
        <taxon>Thermodesulfobacteriota</taxon>
        <taxon>Desulfovibrionia</taxon>
        <taxon>Desulfovibrionales</taxon>
        <taxon>Desulfovibrionaceae</taxon>
        <taxon>Desulfovibrio</taxon>
    </lineage>
</organism>
<dbReference type="AlphaFoldDB" id="A0A7J0BV52"/>
<evidence type="ECO:0000256" key="16">
    <source>
        <dbReference type="PROSITE-ProRule" id="PRU00169"/>
    </source>
</evidence>
<evidence type="ECO:0000256" key="3">
    <source>
        <dbReference type="ARBA" id="ARBA00012438"/>
    </source>
</evidence>
<dbReference type="PROSITE" id="PS50112">
    <property type="entry name" value="PAS"/>
    <property type="match status" value="4"/>
</dbReference>
<feature type="domain" description="Response regulatory" evidence="19">
    <location>
        <begin position="959"/>
        <end position="1078"/>
    </location>
</feature>
<keyword evidence="23" id="KW-1185">Reference proteome</keyword>
<dbReference type="InterPro" id="IPR000700">
    <property type="entry name" value="PAS-assoc_C"/>
</dbReference>
<evidence type="ECO:0000256" key="4">
    <source>
        <dbReference type="ARBA" id="ARBA00022475"/>
    </source>
</evidence>
<dbReference type="CDD" id="cd00082">
    <property type="entry name" value="HisKA"/>
    <property type="match status" value="1"/>
</dbReference>
<dbReference type="InterPro" id="IPR011006">
    <property type="entry name" value="CheY-like_superfamily"/>
</dbReference>
<feature type="domain" description="PAS" evidence="20">
    <location>
        <begin position="348"/>
        <end position="378"/>
    </location>
</feature>
<evidence type="ECO:0000256" key="17">
    <source>
        <dbReference type="SAM" id="Phobius"/>
    </source>
</evidence>
<dbReference type="InterPro" id="IPR013656">
    <property type="entry name" value="PAS_4"/>
</dbReference>
<keyword evidence="12" id="KW-0902">Two-component regulatory system</keyword>
<keyword evidence="10" id="KW-0067">ATP-binding</keyword>
<evidence type="ECO:0000256" key="6">
    <source>
        <dbReference type="ARBA" id="ARBA00022679"/>
    </source>
</evidence>
<feature type="transmembrane region" description="Helical" evidence="17">
    <location>
        <begin position="41"/>
        <end position="63"/>
    </location>
</feature>
<dbReference type="InterPro" id="IPR004358">
    <property type="entry name" value="Sig_transdc_His_kin-like_C"/>
</dbReference>
<evidence type="ECO:0000259" key="21">
    <source>
        <dbReference type="PROSITE" id="PS50113"/>
    </source>
</evidence>
<feature type="transmembrane region" description="Helical" evidence="17">
    <location>
        <begin position="105"/>
        <end position="126"/>
    </location>
</feature>
<evidence type="ECO:0000256" key="11">
    <source>
        <dbReference type="ARBA" id="ARBA00022989"/>
    </source>
</evidence>
<dbReference type="FunFam" id="3.30.565.10:FF:000010">
    <property type="entry name" value="Sensor histidine kinase RcsC"/>
    <property type="match status" value="1"/>
</dbReference>
<comment type="subcellular location">
    <subcellularLocation>
        <location evidence="2">Cell membrane</location>
        <topology evidence="2">Multi-pass membrane protein</topology>
    </subcellularLocation>
</comment>
<dbReference type="Pfam" id="PF00512">
    <property type="entry name" value="HisKA"/>
    <property type="match status" value="1"/>
</dbReference>
<comment type="subunit">
    <text evidence="14">At low DSF concentrations, interacts with RpfF.</text>
</comment>
<evidence type="ECO:0000256" key="1">
    <source>
        <dbReference type="ARBA" id="ARBA00000085"/>
    </source>
</evidence>
<feature type="transmembrane region" description="Helical" evidence="17">
    <location>
        <begin position="6"/>
        <end position="29"/>
    </location>
</feature>
<dbReference type="FunFam" id="1.10.287.130:FF:000002">
    <property type="entry name" value="Two-component osmosensing histidine kinase"/>
    <property type="match status" value="1"/>
</dbReference>
<dbReference type="PROSITE" id="PS50110">
    <property type="entry name" value="RESPONSE_REGULATORY"/>
    <property type="match status" value="1"/>
</dbReference>
<sequence length="1079" mass="119944">MEQYSGILVGLVQNVALLLAAALFFDLFASRWRRGVGHLPAKLFTGFLLGVIGMVVMLTPWTFTPGVMFDTRSVLIGITGLFFGTIPVLVTMGMTAALRLYQGGAGAVMGVSVILTSGIIGLLWRYRTRRLEGLSWPQLYIFGLAIHIVMLMLTLTLPGDIALRVFSGIWLPVLLIYPVATALLGSLMSRRLTSDAMEDSLCASELRHRIIFENSPLGMILFDSSGTVVDCNDKFVELMGSSRDKVIGFNTVRQSSPAMSAALQRALNGQPSTFEDAYTSVTGGRHLILRVIFNPVRPGGSPTEVIATLEDITERRQAEESLRAREAALNSIFRAAPVGIGVVVDRVFVRVNDRLCEMTGYSQEDLVGSNARMLYPDDESYRYVGDEKYRQIRERGTGTVETHWRRKDGGIMDVLLSSTPMNLADYSVGVTFTALDITERKRGEEMLRESEARFRTLHNASFGGITIHDHGLILDCNQGLADITGYTVDELVGMDGLLLIEESCRGDVMERIRAGYEKPYESLGVRKNGEVYHIRLEARQIPYKGRQVRVVEFRDITEQKRAEEAIRQSEERFRLIIEDVEVAVQGYDSNLRVIYWNRASERLYGYTDEEAMGRSLLELIIPEPMRDGVKEAVENWVRNGVPIPAAELVLQHKDGSEVPVYSSHAIQRRPGGDMELFCVDVDLSDFRKMHTALLAAKEQAEAASRSKSEFLANMSHELRTPLNGIMGMLQLMEATHLDEEQRDYARAALESSRRLTRLLSDILDLSRIEAGKMELYMEPFDLRETLHSMELLFRPSASQSGNLLEFRISEDFPPRLMGDVVRLQQVISNLVGNALKFTKGGSVTVEAYPLQAIKPHEYRVLFAIADTGVGIPDDKQNELFHPFTQVDGSMARQHQGAGLGLSICKRLVALMGGSISIASEEGVGTTVHFCVTLGRSDDAVLVPEELESAESALPERPLRILLAEDERVNRSLVIKLMEKHGHAVTAVEDGQQAVRALAAEEFDVVLMDVQMPVMDGVQATRAIREGTAGKDRKNVPIIALTAHAMSGDRERLLEAGVDEYLAKPFDVGTLLRILRRSMR</sequence>
<dbReference type="PROSITE" id="PS50113">
    <property type="entry name" value="PAC"/>
    <property type="match status" value="2"/>
</dbReference>
<dbReference type="SUPFAM" id="SSF55785">
    <property type="entry name" value="PYP-like sensor domain (PAS domain)"/>
    <property type="match status" value="4"/>
</dbReference>
<keyword evidence="11 17" id="KW-1133">Transmembrane helix</keyword>
<keyword evidence="13 17" id="KW-0472">Membrane</keyword>
<dbReference type="SMART" id="SM00086">
    <property type="entry name" value="PAC"/>
    <property type="match status" value="4"/>
</dbReference>
<evidence type="ECO:0000256" key="5">
    <source>
        <dbReference type="ARBA" id="ARBA00022553"/>
    </source>
</evidence>
<evidence type="ECO:0000256" key="12">
    <source>
        <dbReference type="ARBA" id="ARBA00023012"/>
    </source>
</evidence>
<evidence type="ECO:0000313" key="23">
    <source>
        <dbReference type="Proteomes" id="UP000503820"/>
    </source>
</evidence>
<evidence type="ECO:0000259" key="18">
    <source>
        <dbReference type="PROSITE" id="PS50109"/>
    </source>
</evidence>
<feature type="transmembrane region" description="Helical" evidence="17">
    <location>
        <begin position="169"/>
        <end position="188"/>
    </location>
</feature>
<keyword evidence="7 17" id="KW-0812">Transmembrane</keyword>
<name>A0A7J0BV52_9BACT</name>
<dbReference type="PROSITE" id="PS50109">
    <property type="entry name" value="HIS_KIN"/>
    <property type="match status" value="1"/>
</dbReference>
<dbReference type="InterPro" id="IPR035965">
    <property type="entry name" value="PAS-like_dom_sf"/>
</dbReference>
<dbReference type="InterPro" id="IPR001789">
    <property type="entry name" value="Sig_transdc_resp-reg_receiver"/>
</dbReference>
<feature type="transmembrane region" description="Helical" evidence="17">
    <location>
        <begin position="138"/>
        <end position="157"/>
    </location>
</feature>
<proteinExistence type="predicted"/>
<dbReference type="CDD" id="cd00130">
    <property type="entry name" value="PAS"/>
    <property type="match status" value="4"/>
</dbReference>
<dbReference type="SMART" id="SM00091">
    <property type="entry name" value="PAS"/>
    <property type="match status" value="4"/>
</dbReference>
<dbReference type="PRINTS" id="PR00344">
    <property type="entry name" value="BCTRLSENSOR"/>
</dbReference>
<dbReference type="EC" id="2.7.13.3" evidence="3"/>
<dbReference type="InterPro" id="IPR036097">
    <property type="entry name" value="HisK_dim/P_sf"/>
</dbReference>
<dbReference type="InterPro" id="IPR001610">
    <property type="entry name" value="PAC"/>
</dbReference>
<dbReference type="NCBIfam" id="TIGR00229">
    <property type="entry name" value="sensory_box"/>
    <property type="match status" value="4"/>
</dbReference>
<dbReference type="PANTHER" id="PTHR45339">
    <property type="entry name" value="HYBRID SIGNAL TRANSDUCTION HISTIDINE KINASE J"/>
    <property type="match status" value="1"/>
</dbReference>
<feature type="domain" description="Histidine kinase" evidence="18">
    <location>
        <begin position="713"/>
        <end position="935"/>
    </location>
</feature>
<dbReference type="SMART" id="SM00448">
    <property type="entry name" value="REC"/>
    <property type="match status" value="1"/>
</dbReference>
<evidence type="ECO:0000256" key="2">
    <source>
        <dbReference type="ARBA" id="ARBA00004651"/>
    </source>
</evidence>
<keyword evidence="5 16" id="KW-0597">Phosphoprotein</keyword>
<dbReference type="Pfam" id="PF08448">
    <property type="entry name" value="PAS_4"/>
    <property type="match status" value="1"/>
</dbReference>
<feature type="domain" description="PAS" evidence="20">
    <location>
        <begin position="204"/>
        <end position="248"/>
    </location>
</feature>
<accession>A0A7J0BV52</accession>
<keyword evidence="6" id="KW-0808">Transferase</keyword>
<dbReference type="Pfam" id="PF08447">
    <property type="entry name" value="PAS_3"/>
    <property type="match status" value="1"/>
</dbReference>
<evidence type="ECO:0000256" key="7">
    <source>
        <dbReference type="ARBA" id="ARBA00022692"/>
    </source>
</evidence>
<dbReference type="Pfam" id="PF02518">
    <property type="entry name" value="HATPase_c"/>
    <property type="match status" value="1"/>
</dbReference>
<reference evidence="22 23" key="1">
    <citation type="submission" date="2020-05" db="EMBL/GenBank/DDBJ databases">
        <title>Draft genome sequence of Desulfovibrio psychrotolerans JS1T.</title>
        <authorList>
            <person name="Ueno A."/>
            <person name="Tamazawa S."/>
            <person name="Tamamura S."/>
            <person name="Murakami T."/>
            <person name="Kiyama T."/>
            <person name="Inomata H."/>
            <person name="Amano Y."/>
            <person name="Miyakawa K."/>
            <person name="Tamaki H."/>
            <person name="Naganuma T."/>
            <person name="Kaneko K."/>
        </authorList>
    </citation>
    <scope>NUCLEOTIDE SEQUENCE [LARGE SCALE GENOMIC DNA]</scope>
    <source>
        <strain evidence="22 23">JS1</strain>
    </source>
</reference>
<dbReference type="Gene3D" id="1.10.287.130">
    <property type="match status" value="1"/>
</dbReference>
<evidence type="ECO:0000256" key="10">
    <source>
        <dbReference type="ARBA" id="ARBA00022840"/>
    </source>
</evidence>
<dbReference type="CDD" id="cd16922">
    <property type="entry name" value="HATPase_EvgS-ArcB-TorS-like"/>
    <property type="match status" value="1"/>
</dbReference>
<dbReference type="GO" id="GO:0000155">
    <property type="term" value="F:phosphorelay sensor kinase activity"/>
    <property type="evidence" value="ECO:0007669"/>
    <property type="project" value="InterPro"/>
</dbReference>
<dbReference type="Gene3D" id="3.30.565.10">
    <property type="entry name" value="Histidine kinase-like ATPase, C-terminal domain"/>
    <property type="match status" value="1"/>
</dbReference>
<feature type="domain" description="PAC" evidence="21">
    <location>
        <begin position="272"/>
        <end position="324"/>
    </location>
</feature>
<dbReference type="Pfam" id="PF13426">
    <property type="entry name" value="PAS_9"/>
    <property type="match status" value="2"/>
</dbReference>
<feature type="domain" description="PAC" evidence="21">
    <location>
        <begin position="398"/>
        <end position="449"/>
    </location>
</feature>
<dbReference type="InterPro" id="IPR003661">
    <property type="entry name" value="HisK_dim/P_dom"/>
</dbReference>
<dbReference type="InterPro" id="IPR005467">
    <property type="entry name" value="His_kinase_dom"/>
</dbReference>
<evidence type="ECO:0000256" key="8">
    <source>
        <dbReference type="ARBA" id="ARBA00022741"/>
    </source>
</evidence>
<feature type="domain" description="PAS" evidence="20">
    <location>
        <begin position="450"/>
        <end position="519"/>
    </location>
</feature>
<evidence type="ECO:0000256" key="14">
    <source>
        <dbReference type="ARBA" id="ARBA00064003"/>
    </source>
</evidence>
<dbReference type="EMBL" id="BLVP01000008">
    <property type="protein sequence ID" value="GFM37589.1"/>
    <property type="molecule type" value="Genomic_DNA"/>
</dbReference>
<dbReference type="GO" id="GO:0071555">
    <property type="term" value="P:cell wall organization"/>
    <property type="evidence" value="ECO:0007669"/>
    <property type="project" value="InterPro"/>
</dbReference>
<keyword evidence="9" id="KW-0418">Kinase</keyword>
<dbReference type="SUPFAM" id="SSF52172">
    <property type="entry name" value="CheY-like"/>
    <property type="match status" value="1"/>
</dbReference>
<dbReference type="PANTHER" id="PTHR45339:SF5">
    <property type="entry name" value="HISTIDINE KINASE"/>
    <property type="match status" value="1"/>
</dbReference>
<gene>
    <name evidence="22" type="ORF">DSM19430T_22730</name>
</gene>
<dbReference type="CDD" id="cd17546">
    <property type="entry name" value="REC_hyHK_CKI1_RcsC-like"/>
    <property type="match status" value="1"/>
</dbReference>
<dbReference type="SUPFAM" id="SSF55874">
    <property type="entry name" value="ATPase domain of HSP90 chaperone/DNA topoisomerase II/histidine kinase"/>
    <property type="match status" value="1"/>
</dbReference>
<dbReference type="InterPro" id="IPR013655">
    <property type="entry name" value="PAS_fold_3"/>
</dbReference>
<comment type="catalytic activity">
    <reaction evidence="1">
        <text>ATP + protein L-histidine = ADP + protein N-phospho-L-histidine.</text>
        <dbReference type="EC" id="2.7.13.3"/>
    </reaction>
</comment>
<dbReference type="InterPro" id="IPR000014">
    <property type="entry name" value="PAS"/>
</dbReference>
<dbReference type="Pfam" id="PF07694">
    <property type="entry name" value="5TM-5TMR_LYT"/>
    <property type="match status" value="1"/>
</dbReference>
<evidence type="ECO:0000256" key="15">
    <source>
        <dbReference type="ARBA" id="ARBA00068150"/>
    </source>
</evidence>
<evidence type="ECO:0000313" key="22">
    <source>
        <dbReference type="EMBL" id="GFM37589.1"/>
    </source>
</evidence>
<dbReference type="Proteomes" id="UP000503820">
    <property type="component" value="Unassembled WGS sequence"/>
</dbReference>
<dbReference type="SMART" id="SM00388">
    <property type="entry name" value="HisKA"/>
    <property type="match status" value="1"/>
</dbReference>
<protein>
    <recommendedName>
        <fullName evidence="15">Sensory/regulatory protein RpfC</fullName>
        <ecNumber evidence="3">2.7.13.3</ecNumber>
    </recommendedName>
</protein>
<evidence type="ECO:0000259" key="20">
    <source>
        <dbReference type="PROSITE" id="PS50112"/>
    </source>
</evidence>
<keyword evidence="8" id="KW-0547">Nucleotide-binding</keyword>
<evidence type="ECO:0000256" key="13">
    <source>
        <dbReference type="ARBA" id="ARBA00023136"/>
    </source>
</evidence>
<comment type="caution">
    <text evidence="22">The sequence shown here is derived from an EMBL/GenBank/DDBJ whole genome shotgun (WGS) entry which is preliminary data.</text>
</comment>